<dbReference type="PANTHER" id="PTHR10165:SF102">
    <property type="entry name" value="PHOSPHATIDIC ACID PHOSPHATASE TYPE 2_HALOPEROXIDASE DOMAIN-CONTAINING PROTEIN"/>
    <property type="match status" value="1"/>
</dbReference>
<dbReference type="Pfam" id="PF01569">
    <property type="entry name" value="PAP2"/>
    <property type="match status" value="1"/>
</dbReference>
<feature type="region of interest" description="Disordered" evidence="6">
    <location>
        <begin position="1"/>
        <end position="46"/>
    </location>
</feature>
<dbReference type="AlphaFoldDB" id="A0A6P4YM16"/>
<reference evidence="10" key="1">
    <citation type="submission" date="2025-08" db="UniProtKB">
        <authorList>
            <consortium name="RefSeq"/>
        </authorList>
    </citation>
    <scope>IDENTIFICATION</scope>
    <source>
        <tissue evidence="10">Gonad</tissue>
    </source>
</reference>
<evidence type="ECO:0000259" key="8">
    <source>
        <dbReference type="SMART" id="SM00014"/>
    </source>
</evidence>
<evidence type="ECO:0000256" key="5">
    <source>
        <dbReference type="ARBA" id="ARBA00023136"/>
    </source>
</evidence>
<dbReference type="GeneID" id="109468842"/>
<comment type="similarity">
    <text evidence="2">Belongs to the PA-phosphatase related phosphoesterase family.</text>
</comment>
<evidence type="ECO:0000313" key="10">
    <source>
        <dbReference type="RefSeq" id="XP_019622744.1"/>
    </source>
</evidence>
<gene>
    <name evidence="10" type="primary">LOC109468842</name>
</gene>
<sequence length="406" mass="44832">MTSSNVPSMHSPTLSEEETEASDKEEEEEEEESSPTASTRTGHPPVTPAKRSLTILPCFIFVECVVLGGVGALMYFLQFTNFFPPVKQGFYCNDRDYSKPYVQTETIPPLIMYGVAVGLPTIVIILGETFLMIFQKASTNPDPPERTIRSGKCHVTSWMRRVFRFIGVHLFGACSTVVLANVLQMMSGRLTPYFLTVCLPDYSQVQCQDNPFVTTDICTGTNQTIQQARKSFPNMPTALGGYATVYLAWYLQVTLRVSGTRLLKPLLVLGAAGAALANAMIQVADYRCHLTDAAVGLALGAAVATYLVFAIVNCFKPFRSRDELLQFLDTDSDVTSTISPSTLTPSKPLALPRPSVRQPHNDSNHDVSNSNVNDWRKGVANDRRPLRSEENYITRTTSVYNPAYTP</sequence>
<feature type="compositionally biased region" description="Basic and acidic residues" evidence="6">
    <location>
        <begin position="374"/>
        <end position="388"/>
    </location>
</feature>
<dbReference type="Proteomes" id="UP000515135">
    <property type="component" value="Unplaced"/>
</dbReference>
<evidence type="ECO:0000256" key="7">
    <source>
        <dbReference type="SAM" id="Phobius"/>
    </source>
</evidence>
<dbReference type="SMART" id="SM00014">
    <property type="entry name" value="acidPPc"/>
    <property type="match status" value="1"/>
</dbReference>
<feature type="transmembrane region" description="Helical" evidence="7">
    <location>
        <begin position="110"/>
        <end position="134"/>
    </location>
</feature>
<dbReference type="GO" id="GO:0005886">
    <property type="term" value="C:plasma membrane"/>
    <property type="evidence" value="ECO:0007669"/>
    <property type="project" value="TreeGrafter"/>
</dbReference>
<evidence type="ECO:0000256" key="3">
    <source>
        <dbReference type="ARBA" id="ARBA00022692"/>
    </source>
</evidence>
<keyword evidence="5 7" id="KW-0472">Membrane</keyword>
<dbReference type="RefSeq" id="XP_019622744.1">
    <property type="nucleotide sequence ID" value="XM_019767185.1"/>
</dbReference>
<dbReference type="SUPFAM" id="SSF48317">
    <property type="entry name" value="Acid phosphatase/Vanadium-dependent haloperoxidase"/>
    <property type="match status" value="1"/>
</dbReference>
<protein>
    <submittedName>
        <fullName evidence="10">Phospholipid phosphatase-related protein type 5-like</fullName>
    </submittedName>
</protein>
<dbReference type="InterPro" id="IPR000326">
    <property type="entry name" value="PAP2/HPO"/>
</dbReference>
<keyword evidence="4 7" id="KW-1133">Transmembrane helix</keyword>
<proteinExistence type="inferred from homology"/>
<evidence type="ECO:0000256" key="1">
    <source>
        <dbReference type="ARBA" id="ARBA00004141"/>
    </source>
</evidence>
<feature type="region of interest" description="Disordered" evidence="6">
    <location>
        <begin position="334"/>
        <end position="388"/>
    </location>
</feature>
<dbReference type="GO" id="GO:0008195">
    <property type="term" value="F:phosphatidate phosphatase activity"/>
    <property type="evidence" value="ECO:0007669"/>
    <property type="project" value="TreeGrafter"/>
</dbReference>
<evidence type="ECO:0000313" key="9">
    <source>
        <dbReference type="Proteomes" id="UP000515135"/>
    </source>
</evidence>
<dbReference type="OrthoDB" id="10030083at2759"/>
<dbReference type="InterPro" id="IPR036938">
    <property type="entry name" value="PAP2/HPO_sf"/>
</dbReference>
<accession>A0A6P4YM16</accession>
<dbReference type="GO" id="GO:0007165">
    <property type="term" value="P:signal transduction"/>
    <property type="evidence" value="ECO:0007669"/>
    <property type="project" value="TreeGrafter"/>
</dbReference>
<evidence type="ECO:0000256" key="4">
    <source>
        <dbReference type="ARBA" id="ARBA00022989"/>
    </source>
</evidence>
<feature type="transmembrane region" description="Helical" evidence="7">
    <location>
        <begin position="293"/>
        <end position="315"/>
    </location>
</feature>
<feature type="transmembrane region" description="Helical" evidence="7">
    <location>
        <begin position="239"/>
        <end position="255"/>
    </location>
</feature>
<dbReference type="PANTHER" id="PTHR10165">
    <property type="entry name" value="LIPID PHOSPHATE PHOSPHATASE"/>
    <property type="match status" value="1"/>
</dbReference>
<name>A0A6P4YM16_BRABE</name>
<feature type="compositionally biased region" description="Polar residues" evidence="6">
    <location>
        <begin position="1"/>
        <end position="14"/>
    </location>
</feature>
<comment type="subcellular location">
    <subcellularLocation>
        <location evidence="1">Membrane</location>
        <topology evidence="1">Multi-pass membrane protein</topology>
    </subcellularLocation>
</comment>
<feature type="compositionally biased region" description="Low complexity" evidence="6">
    <location>
        <begin position="335"/>
        <end position="352"/>
    </location>
</feature>
<feature type="transmembrane region" description="Helical" evidence="7">
    <location>
        <begin position="162"/>
        <end position="183"/>
    </location>
</feature>
<keyword evidence="3 7" id="KW-0812">Transmembrane</keyword>
<organism evidence="9 10">
    <name type="scientific">Branchiostoma belcheri</name>
    <name type="common">Amphioxus</name>
    <dbReference type="NCBI Taxonomy" id="7741"/>
    <lineage>
        <taxon>Eukaryota</taxon>
        <taxon>Metazoa</taxon>
        <taxon>Chordata</taxon>
        <taxon>Cephalochordata</taxon>
        <taxon>Leptocardii</taxon>
        <taxon>Amphioxiformes</taxon>
        <taxon>Branchiostomatidae</taxon>
        <taxon>Branchiostoma</taxon>
    </lineage>
</organism>
<feature type="domain" description="Phosphatidic acid phosphatase type 2/haloperoxidase" evidence="8">
    <location>
        <begin position="166"/>
        <end position="308"/>
    </location>
</feature>
<dbReference type="KEGG" id="bbel:109468842"/>
<dbReference type="GO" id="GO:0046839">
    <property type="term" value="P:phospholipid dephosphorylation"/>
    <property type="evidence" value="ECO:0007669"/>
    <property type="project" value="TreeGrafter"/>
</dbReference>
<evidence type="ECO:0000256" key="2">
    <source>
        <dbReference type="ARBA" id="ARBA00008816"/>
    </source>
</evidence>
<feature type="transmembrane region" description="Helical" evidence="7">
    <location>
        <begin position="53"/>
        <end position="77"/>
    </location>
</feature>
<dbReference type="InterPro" id="IPR043216">
    <property type="entry name" value="PAP-like"/>
</dbReference>
<feature type="transmembrane region" description="Helical" evidence="7">
    <location>
        <begin position="262"/>
        <end position="281"/>
    </location>
</feature>
<keyword evidence="9" id="KW-1185">Reference proteome</keyword>
<feature type="compositionally biased region" description="Acidic residues" evidence="6">
    <location>
        <begin position="15"/>
        <end position="33"/>
    </location>
</feature>
<dbReference type="GO" id="GO:0006644">
    <property type="term" value="P:phospholipid metabolic process"/>
    <property type="evidence" value="ECO:0007669"/>
    <property type="project" value="InterPro"/>
</dbReference>
<dbReference type="Gene3D" id="1.20.144.10">
    <property type="entry name" value="Phosphatidic acid phosphatase type 2/haloperoxidase"/>
    <property type="match status" value="1"/>
</dbReference>
<evidence type="ECO:0000256" key="6">
    <source>
        <dbReference type="SAM" id="MobiDB-lite"/>
    </source>
</evidence>